<accession>C4ZCV5</accession>
<dbReference type="KEGG" id="ere:EUBREC_0671"/>
<feature type="transmembrane region" description="Helical" evidence="1">
    <location>
        <begin position="46"/>
        <end position="65"/>
    </location>
</feature>
<reference evidence="2 3" key="1">
    <citation type="journal article" date="2009" name="Proc. Natl. Acad. Sci. U.S.A.">
        <title>Characterizing a model human gut microbiota composed of members of its two dominant bacterial phyla.</title>
        <authorList>
            <person name="Mahowald M.A."/>
            <person name="Rey F.E."/>
            <person name="Seedorf H."/>
            <person name="Turnbaugh P.J."/>
            <person name="Fulton R.S."/>
            <person name="Wollam A."/>
            <person name="Shah N."/>
            <person name="Wang C."/>
            <person name="Magrini V."/>
            <person name="Wilson R.K."/>
            <person name="Cantarel B.L."/>
            <person name="Coutinho P.M."/>
            <person name="Henrissat B."/>
            <person name="Crock L.W."/>
            <person name="Russell A."/>
            <person name="Verberkmoes N.C."/>
            <person name="Hettich R.L."/>
            <person name="Gordon J.I."/>
        </authorList>
    </citation>
    <scope>NUCLEOTIDE SEQUENCE [LARGE SCALE GENOMIC DNA]</scope>
    <source>
        <strain evidence="3">ATCC 33656 / DSM 3377 / JCM 17463 / KCTC 5835 / LMG 30912 / VPI 0990</strain>
    </source>
</reference>
<dbReference type="AlphaFoldDB" id="C4ZCV5"/>
<evidence type="ECO:0000313" key="3">
    <source>
        <dbReference type="Proteomes" id="UP000001477"/>
    </source>
</evidence>
<dbReference type="Gene3D" id="3.40.190.10">
    <property type="entry name" value="Periplasmic binding protein-like II"/>
    <property type="match status" value="1"/>
</dbReference>
<proteinExistence type="predicted"/>
<sequence length="238" mass="27094">MVNFYKLPYNIFKLQHIISEGDKIMEQKTPFKELTFSQKIQYIWDYYKIPIFLVIIGIIAVTAFIHGRLAQKNTILSVLCVNAENSTTEDSGADIFNDFLTDNGYDLSKDEIALNKNICVDVDKSGLDYQNMAVLTAYFASSEYDICFMDDKTFDYYAKNVCFEDISKYLDKAVLEKYKDRLAYVTIDGKEYPCGIRLSADDNKFVKASGLYSSCTVGVCCDSSHDAMVKKLCGYILQ</sequence>
<gene>
    <name evidence="2" type="ordered locus">EUBREC_0671</name>
</gene>
<keyword evidence="1" id="KW-0812">Transmembrane</keyword>
<evidence type="ECO:0000313" key="2">
    <source>
        <dbReference type="EMBL" id="ACR74460.1"/>
    </source>
</evidence>
<protein>
    <submittedName>
        <fullName evidence="2">Uncharacterized protein</fullName>
    </submittedName>
</protein>
<evidence type="ECO:0000256" key="1">
    <source>
        <dbReference type="SAM" id="Phobius"/>
    </source>
</evidence>
<organism evidence="2 3">
    <name type="scientific">Agathobacter rectalis (strain ATCC 33656 / DSM 3377 / JCM 17463 / KCTC 5835 / VPI 0990)</name>
    <name type="common">Eubacterium rectale</name>
    <dbReference type="NCBI Taxonomy" id="515619"/>
    <lineage>
        <taxon>Bacteria</taxon>
        <taxon>Bacillati</taxon>
        <taxon>Bacillota</taxon>
        <taxon>Clostridia</taxon>
        <taxon>Lachnospirales</taxon>
        <taxon>Lachnospiraceae</taxon>
        <taxon>Agathobacter</taxon>
    </lineage>
</organism>
<dbReference type="STRING" id="515619.EUBREC_0671"/>
<keyword evidence="1" id="KW-0472">Membrane</keyword>
<dbReference type="SUPFAM" id="SSF53850">
    <property type="entry name" value="Periplasmic binding protein-like II"/>
    <property type="match status" value="1"/>
</dbReference>
<name>C4ZCV5_AGARV</name>
<dbReference type="PaxDb" id="515619-EUBREC_0671"/>
<dbReference type="Proteomes" id="UP000001477">
    <property type="component" value="Chromosome"/>
</dbReference>
<dbReference type="HOGENOM" id="CLU_091631_1_0_9"/>
<keyword evidence="1" id="KW-1133">Transmembrane helix</keyword>
<dbReference type="EMBL" id="CP001107">
    <property type="protein sequence ID" value="ACR74460.1"/>
    <property type="molecule type" value="Genomic_DNA"/>
</dbReference>